<dbReference type="PANTHER" id="PTHR45663">
    <property type="entry name" value="GEO12009P1"/>
    <property type="match status" value="1"/>
</dbReference>
<evidence type="ECO:0000313" key="2">
    <source>
        <dbReference type="EMBL" id="KTG08475.1"/>
    </source>
</evidence>
<dbReference type="Pfam" id="PF00085">
    <property type="entry name" value="Thioredoxin"/>
    <property type="match status" value="1"/>
</dbReference>
<proteinExistence type="predicted"/>
<dbReference type="SUPFAM" id="SSF52833">
    <property type="entry name" value="Thioredoxin-like"/>
    <property type="match status" value="1"/>
</dbReference>
<dbReference type="PANTHER" id="PTHR45663:SF11">
    <property type="entry name" value="GEO12009P1"/>
    <property type="match status" value="1"/>
</dbReference>
<gene>
    <name evidence="2" type="ORF">AUR64_17480</name>
</gene>
<comment type="caution">
    <text evidence="2">The sequence shown here is derived from an EMBL/GenBank/DDBJ whole genome shotgun (WGS) entry which is preliminary data.</text>
</comment>
<evidence type="ECO:0000259" key="1">
    <source>
        <dbReference type="PROSITE" id="PS51352"/>
    </source>
</evidence>
<reference evidence="2 3" key="1">
    <citation type="submission" date="2015-12" db="EMBL/GenBank/DDBJ databases">
        <title>Haloprofundus marisrubri gen. nov., sp. nov., an extremely halophilic archaeon isolated from the Discovery deep brine-seawater interface in the Red Sea.</title>
        <authorList>
            <person name="Zhang G."/>
            <person name="Stingl U."/>
            <person name="Rashid M."/>
        </authorList>
    </citation>
    <scope>NUCLEOTIDE SEQUENCE [LARGE SCALE GENOMIC DNA]</scope>
    <source>
        <strain evidence="2 3">SB9</strain>
    </source>
</reference>
<dbReference type="GO" id="GO:0015035">
    <property type="term" value="F:protein-disulfide reductase activity"/>
    <property type="evidence" value="ECO:0007669"/>
    <property type="project" value="TreeGrafter"/>
</dbReference>
<dbReference type="CDD" id="cd02947">
    <property type="entry name" value="TRX_family"/>
    <property type="match status" value="1"/>
</dbReference>
<sequence length="126" mass="13743">MTADAADTDTDAQRRKPIRLSSGEELDDLVATDDLVLVDFYTKGCTLCQSIKPVVGNVARATDVTVAMLNPRDDLDLVERFNIRSVPTLLLFEDGELVGRLAEGFQGTDAILGFVEEHTEKSISAE</sequence>
<dbReference type="GO" id="GO:0005737">
    <property type="term" value="C:cytoplasm"/>
    <property type="evidence" value="ECO:0007669"/>
    <property type="project" value="TreeGrafter"/>
</dbReference>
<dbReference type="Gene3D" id="3.40.30.10">
    <property type="entry name" value="Glutaredoxin"/>
    <property type="match status" value="1"/>
</dbReference>
<dbReference type="InterPro" id="IPR013766">
    <property type="entry name" value="Thioredoxin_domain"/>
</dbReference>
<dbReference type="AlphaFoldDB" id="A0A0W1R5E8"/>
<dbReference type="PROSITE" id="PS51352">
    <property type="entry name" value="THIOREDOXIN_2"/>
    <property type="match status" value="1"/>
</dbReference>
<dbReference type="EMBL" id="LOPU01000030">
    <property type="protein sequence ID" value="KTG08475.1"/>
    <property type="molecule type" value="Genomic_DNA"/>
</dbReference>
<dbReference type="InterPro" id="IPR036249">
    <property type="entry name" value="Thioredoxin-like_sf"/>
</dbReference>
<feature type="domain" description="Thioredoxin" evidence="1">
    <location>
        <begin position="1"/>
        <end position="120"/>
    </location>
</feature>
<organism evidence="2 3">
    <name type="scientific">Haloprofundus marisrubri</name>
    <dbReference type="NCBI Taxonomy" id="1514971"/>
    <lineage>
        <taxon>Archaea</taxon>
        <taxon>Methanobacteriati</taxon>
        <taxon>Methanobacteriota</taxon>
        <taxon>Stenosarchaea group</taxon>
        <taxon>Halobacteria</taxon>
        <taxon>Halobacteriales</taxon>
        <taxon>Haloferacaceae</taxon>
        <taxon>Haloprofundus</taxon>
    </lineage>
</organism>
<accession>A0A0W1R5E8</accession>
<dbReference type="RefSeq" id="WP_058582759.1">
    <property type="nucleotide sequence ID" value="NZ_LOPU01000030.1"/>
</dbReference>
<name>A0A0W1R5E8_9EURY</name>
<protein>
    <submittedName>
        <fullName evidence="2">Thioredoxin</fullName>
    </submittedName>
</protein>
<evidence type="ECO:0000313" key="3">
    <source>
        <dbReference type="Proteomes" id="UP000054387"/>
    </source>
</evidence>
<keyword evidence="3" id="KW-1185">Reference proteome</keyword>
<dbReference type="STRING" id="1514971.AUR64_17480"/>
<dbReference type="Proteomes" id="UP000054387">
    <property type="component" value="Unassembled WGS sequence"/>
</dbReference>